<accession>A0A328CB62</accession>
<dbReference type="RefSeq" id="WP_111729541.1">
    <property type="nucleotide sequence ID" value="NZ_QHKO01000003.1"/>
</dbReference>
<reference evidence="1 2" key="1">
    <citation type="submission" date="2018-05" db="EMBL/GenBank/DDBJ databases">
        <title>Lujinxingia marina gen. nov. sp. nov., a new facultative anaerobic member of the class Deltaproteobacteria, and proposal of Lujinxingaceae fam. nov.</title>
        <authorList>
            <person name="Li C.-M."/>
        </authorList>
    </citation>
    <scope>NUCLEOTIDE SEQUENCE [LARGE SCALE GENOMIC DNA]</scope>
    <source>
        <strain evidence="1 2">B210</strain>
    </source>
</reference>
<evidence type="ECO:0000313" key="2">
    <source>
        <dbReference type="Proteomes" id="UP000249169"/>
    </source>
</evidence>
<evidence type="ECO:0000313" key="1">
    <source>
        <dbReference type="EMBL" id="RAL23013.1"/>
    </source>
</evidence>
<dbReference type="AlphaFoldDB" id="A0A328CB62"/>
<protein>
    <submittedName>
        <fullName evidence="1">Uncharacterized protein</fullName>
    </submittedName>
</protein>
<proteinExistence type="predicted"/>
<organism evidence="1 2">
    <name type="scientific">Lujinxingia litoralis</name>
    <dbReference type="NCBI Taxonomy" id="2211119"/>
    <lineage>
        <taxon>Bacteria</taxon>
        <taxon>Deltaproteobacteria</taxon>
        <taxon>Bradymonadales</taxon>
        <taxon>Lujinxingiaceae</taxon>
        <taxon>Lujinxingia</taxon>
    </lineage>
</organism>
<dbReference type="EMBL" id="QHKO01000003">
    <property type="protein sequence ID" value="RAL23013.1"/>
    <property type="molecule type" value="Genomic_DNA"/>
</dbReference>
<gene>
    <name evidence="1" type="ORF">DL240_08990</name>
</gene>
<keyword evidence="2" id="KW-1185">Reference proteome</keyword>
<comment type="caution">
    <text evidence="1">The sequence shown here is derived from an EMBL/GenBank/DDBJ whole genome shotgun (WGS) entry which is preliminary data.</text>
</comment>
<dbReference type="Proteomes" id="UP000249169">
    <property type="component" value="Unassembled WGS sequence"/>
</dbReference>
<name>A0A328CB62_9DELT</name>
<sequence length="100" mass="11151">MKVTRLNCFACGHALALQTPIFRTTTCPECDADMKVCKNCRFYDVNASKSCREPVSEPVRDKERANFCDFFRPAAPAGGQPGERSEADEARARLEALFKS</sequence>